<keyword evidence="3" id="KW-1185">Reference proteome</keyword>
<evidence type="ECO:0000256" key="1">
    <source>
        <dbReference type="SAM" id="MobiDB-lite"/>
    </source>
</evidence>
<accession>A0AAD8ZQW3</accession>
<comment type="caution">
    <text evidence="2">The sequence shown here is derived from an EMBL/GenBank/DDBJ whole genome shotgun (WGS) entry which is preliminary data.</text>
</comment>
<evidence type="ECO:0000313" key="3">
    <source>
        <dbReference type="Proteomes" id="UP001239994"/>
    </source>
</evidence>
<protein>
    <submittedName>
        <fullName evidence="2">Uncharacterized protein</fullName>
    </submittedName>
</protein>
<reference evidence="2" key="1">
    <citation type="submission" date="2023-03" db="EMBL/GenBank/DDBJ databases">
        <title>Electrophorus voltai genome.</title>
        <authorList>
            <person name="Bian C."/>
        </authorList>
    </citation>
    <scope>NUCLEOTIDE SEQUENCE</scope>
    <source>
        <strain evidence="2">CB-2022</strain>
        <tissue evidence="2">Muscle</tissue>
    </source>
</reference>
<dbReference type="Proteomes" id="UP001239994">
    <property type="component" value="Unassembled WGS sequence"/>
</dbReference>
<gene>
    <name evidence="2" type="ORF">P4O66_020819</name>
</gene>
<dbReference type="AlphaFoldDB" id="A0AAD8ZQW3"/>
<organism evidence="2 3">
    <name type="scientific">Electrophorus voltai</name>
    <dbReference type="NCBI Taxonomy" id="2609070"/>
    <lineage>
        <taxon>Eukaryota</taxon>
        <taxon>Metazoa</taxon>
        <taxon>Chordata</taxon>
        <taxon>Craniata</taxon>
        <taxon>Vertebrata</taxon>
        <taxon>Euteleostomi</taxon>
        <taxon>Actinopterygii</taxon>
        <taxon>Neopterygii</taxon>
        <taxon>Teleostei</taxon>
        <taxon>Ostariophysi</taxon>
        <taxon>Gymnotiformes</taxon>
        <taxon>Gymnotoidei</taxon>
        <taxon>Gymnotidae</taxon>
        <taxon>Electrophorus</taxon>
    </lineage>
</organism>
<sequence>MLTVPTLPTPSQLAEVDEKDHVTDGDLSVPKRLLLPRVSTPSPPCTFAPGQPAREDKKHQATRGWAGVLSCSHRHMELRIHMCIHTPPGTYTRQNRRTKRVKVPGRDSFAASDWMVSVEKPLLSPCHLGSARLIGEQAVTFHNAGFPVPRTPDPGSPD</sequence>
<dbReference type="EMBL" id="JAROKS010000005">
    <property type="protein sequence ID" value="KAK1803802.1"/>
    <property type="molecule type" value="Genomic_DNA"/>
</dbReference>
<evidence type="ECO:0000313" key="2">
    <source>
        <dbReference type="EMBL" id="KAK1803802.1"/>
    </source>
</evidence>
<proteinExistence type="predicted"/>
<name>A0AAD8ZQW3_9TELE</name>
<feature type="region of interest" description="Disordered" evidence="1">
    <location>
        <begin position="1"/>
        <end position="27"/>
    </location>
</feature>